<dbReference type="GO" id="GO:0004180">
    <property type="term" value="F:carboxypeptidase activity"/>
    <property type="evidence" value="ECO:0007669"/>
    <property type="project" value="UniProtKB-KW"/>
</dbReference>
<keyword evidence="3" id="KW-0645">Protease</keyword>
<dbReference type="SUPFAM" id="SSF56601">
    <property type="entry name" value="beta-lactamase/transpeptidase-like"/>
    <property type="match status" value="1"/>
</dbReference>
<keyword evidence="4" id="KW-1185">Reference proteome</keyword>
<gene>
    <name evidence="3" type="ORF">SAMN05661093_10913</name>
</gene>
<dbReference type="PANTHER" id="PTHR46825">
    <property type="entry name" value="D-ALANYL-D-ALANINE-CARBOXYPEPTIDASE/ENDOPEPTIDASE AMPH"/>
    <property type="match status" value="1"/>
</dbReference>
<evidence type="ECO:0000259" key="2">
    <source>
        <dbReference type="Pfam" id="PF00144"/>
    </source>
</evidence>
<dbReference type="OrthoDB" id="503788at2"/>
<feature type="chain" id="PRO_5012348309" evidence="1">
    <location>
        <begin position="25"/>
        <end position="385"/>
    </location>
</feature>
<evidence type="ECO:0000313" key="3">
    <source>
        <dbReference type="EMBL" id="SMD27310.1"/>
    </source>
</evidence>
<keyword evidence="1" id="KW-0732">Signal</keyword>
<feature type="domain" description="Beta-lactamase-related" evidence="2">
    <location>
        <begin position="37"/>
        <end position="336"/>
    </location>
</feature>
<protein>
    <submittedName>
        <fullName evidence="3">D-alanyl-D-alanine carboxypeptidase</fullName>
    </submittedName>
</protein>
<organism evidence="3 4">
    <name type="scientific">Kibdelosporangium aridum</name>
    <dbReference type="NCBI Taxonomy" id="2030"/>
    <lineage>
        <taxon>Bacteria</taxon>
        <taxon>Bacillati</taxon>
        <taxon>Actinomycetota</taxon>
        <taxon>Actinomycetes</taxon>
        <taxon>Pseudonocardiales</taxon>
        <taxon>Pseudonocardiaceae</taxon>
        <taxon>Kibdelosporangium</taxon>
    </lineage>
</organism>
<dbReference type="AlphaFoldDB" id="A0A1W2FZE7"/>
<dbReference type="Proteomes" id="UP000192674">
    <property type="component" value="Unassembled WGS sequence"/>
</dbReference>
<dbReference type="InterPro" id="IPR012338">
    <property type="entry name" value="Beta-lactam/transpept-like"/>
</dbReference>
<evidence type="ECO:0000256" key="1">
    <source>
        <dbReference type="SAM" id="SignalP"/>
    </source>
</evidence>
<reference evidence="3 4" key="1">
    <citation type="submission" date="2017-04" db="EMBL/GenBank/DDBJ databases">
        <authorList>
            <person name="Afonso C.L."/>
            <person name="Miller P.J."/>
            <person name="Scott M.A."/>
            <person name="Spackman E."/>
            <person name="Goraichik I."/>
            <person name="Dimitrov K.M."/>
            <person name="Suarez D.L."/>
            <person name="Swayne D.E."/>
        </authorList>
    </citation>
    <scope>NUCLEOTIDE SEQUENCE [LARGE SCALE GENOMIC DNA]</scope>
    <source>
        <strain evidence="3 4">DSM 43828</strain>
    </source>
</reference>
<sequence>MRRRVFLSAVSTFALLAGASTAPASTVGRGGELQPLLDQLTATGAATSAIAEFRDGRTSVWRGSSGVKRFGGSEPAPVDGLFRIGSVTKTFVATVVLQLAAEGKVSLDDPLERRLPGLVPRSDRITVRHLLQHTSGIEDYPRFLYSDVKDYLRKRFLTRTPRELVAIAAAQPPLFEPGTSWSYSNTNYILLGMLIERLTGKSFETAVSQRILRPLGLRDTVAPGTDLFIRGPHSHGYMPVERDGEIHPVDVSVLNPSAPWTAGGMISTTADVNRFFAALLGGRLLPPAQLREMIGNPVASSGYGLGIARLVLPCGTTLWLHTGGIPGYITFAASTEDGRAQLAVSYTPWIGDGGGAILGLVTTAFCGSATGTGQAATELTLPKLG</sequence>
<feature type="signal peptide" evidence="1">
    <location>
        <begin position="1"/>
        <end position="24"/>
    </location>
</feature>
<dbReference type="InterPro" id="IPR001466">
    <property type="entry name" value="Beta-lactam-related"/>
</dbReference>
<keyword evidence="3" id="KW-0121">Carboxypeptidase</keyword>
<dbReference type="Pfam" id="PF00144">
    <property type="entry name" value="Beta-lactamase"/>
    <property type="match status" value="1"/>
</dbReference>
<name>A0A1W2FZE7_KIBAR</name>
<keyword evidence="3" id="KW-0378">Hydrolase</keyword>
<proteinExistence type="predicted"/>
<dbReference type="Gene3D" id="3.40.710.10">
    <property type="entry name" value="DD-peptidase/beta-lactamase superfamily"/>
    <property type="match status" value="1"/>
</dbReference>
<dbReference type="PANTHER" id="PTHR46825:SF7">
    <property type="entry name" value="D-ALANYL-D-ALANINE CARBOXYPEPTIDASE"/>
    <property type="match status" value="1"/>
</dbReference>
<evidence type="ECO:0000313" key="4">
    <source>
        <dbReference type="Proteomes" id="UP000192674"/>
    </source>
</evidence>
<dbReference type="InterPro" id="IPR050491">
    <property type="entry name" value="AmpC-like"/>
</dbReference>
<accession>A0A1W2FZE7</accession>
<dbReference type="EMBL" id="FWXV01000022">
    <property type="protein sequence ID" value="SMD27310.1"/>
    <property type="molecule type" value="Genomic_DNA"/>
</dbReference>
<dbReference type="RefSeq" id="WP_160097393.1">
    <property type="nucleotide sequence ID" value="NZ_FWXV01000022.1"/>
</dbReference>